<evidence type="ECO:0000313" key="15">
    <source>
        <dbReference type="RefSeq" id="XP_030046711.1"/>
    </source>
</evidence>
<evidence type="ECO:0000256" key="8">
    <source>
        <dbReference type="ARBA" id="ARBA00023136"/>
    </source>
</evidence>
<reference evidence="15 16" key="1">
    <citation type="submission" date="2025-04" db="UniProtKB">
        <authorList>
            <consortium name="RefSeq"/>
        </authorList>
    </citation>
    <scope>IDENTIFICATION</scope>
</reference>
<dbReference type="RefSeq" id="XP_030046711.1">
    <property type="nucleotide sequence ID" value="XM_030190851.1"/>
</dbReference>
<evidence type="ECO:0000313" key="16">
    <source>
        <dbReference type="RefSeq" id="XP_030046723.1"/>
    </source>
</evidence>
<evidence type="ECO:0000256" key="11">
    <source>
        <dbReference type="RuleBase" id="RU000688"/>
    </source>
</evidence>
<dbReference type="OrthoDB" id="6145535at2759"/>
<dbReference type="CDD" id="cd13954">
    <property type="entry name" value="7tmA_OR"/>
    <property type="match status" value="1"/>
</dbReference>
<keyword evidence="14" id="KW-1185">Reference proteome</keyword>
<evidence type="ECO:0000256" key="7">
    <source>
        <dbReference type="ARBA" id="ARBA00023040"/>
    </source>
</evidence>
<feature type="transmembrane region" description="Helical" evidence="12">
    <location>
        <begin position="25"/>
        <end position="50"/>
    </location>
</feature>
<protein>
    <recommendedName>
        <fullName evidence="12">Olfactory receptor</fullName>
    </recommendedName>
</protein>
<dbReference type="SUPFAM" id="SSF81321">
    <property type="entry name" value="Family A G protein-coupled receptor-like"/>
    <property type="match status" value="1"/>
</dbReference>
<dbReference type="AlphaFoldDB" id="A0A6P7X2P4"/>
<comment type="similarity">
    <text evidence="11">Belongs to the G-protein coupled receptor 1 family.</text>
</comment>
<dbReference type="GO" id="GO:0004984">
    <property type="term" value="F:olfactory receptor activity"/>
    <property type="evidence" value="ECO:0007669"/>
    <property type="project" value="InterPro"/>
</dbReference>
<dbReference type="PRINTS" id="PR00237">
    <property type="entry name" value="GPCRRHODOPSN"/>
</dbReference>
<dbReference type="InterPro" id="IPR017452">
    <property type="entry name" value="GPCR_Rhodpsn_7TM"/>
</dbReference>
<dbReference type="InterPro" id="IPR000725">
    <property type="entry name" value="Olfact_rcpt"/>
</dbReference>
<evidence type="ECO:0000256" key="1">
    <source>
        <dbReference type="ARBA" id="ARBA00004651"/>
    </source>
</evidence>
<dbReference type="Pfam" id="PF13853">
    <property type="entry name" value="7tm_4"/>
    <property type="match status" value="1"/>
</dbReference>
<proteinExistence type="inferred from homology"/>
<evidence type="ECO:0000256" key="5">
    <source>
        <dbReference type="ARBA" id="ARBA00022725"/>
    </source>
</evidence>
<dbReference type="KEGG" id="muo:115461199"/>
<evidence type="ECO:0000256" key="2">
    <source>
        <dbReference type="ARBA" id="ARBA00022475"/>
    </source>
</evidence>
<keyword evidence="6 12" id="KW-1133">Transmembrane helix</keyword>
<feature type="transmembrane region" description="Helical" evidence="12">
    <location>
        <begin position="205"/>
        <end position="226"/>
    </location>
</feature>
<keyword evidence="2 12" id="KW-1003">Cell membrane</keyword>
<evidence type="ECO:0000256" key="6">
    <source>
        <dbReference type="ARBA" id="ARBA00022989"/>
    </source>
</evidence>
<keyword evidence="10 11" id="KW-0807">Transducer</keyword>
<keyword evidence="7 11" id="KW-0297">G-protein coupled receptor</keyword>
<evidence type="ECO:0000259" key="13">
    <source>
        <dbReference type="PROSITE" id="PS50262"/>
    </source>
</evidence>
<accession>A0A6P7X2P4</accession>
<dbReference type="RefSeq" id="XP_030046723.1">
    <property type="nucleotide sequence ID" value="XM_030190863.1"/>
</dbReference>
<evidence type="ECO:0000256" key="9">
    <source>
        <dbReference type="ARBA" id="ARBA00023170"/>
    </source>
</evidence>
<dbReference type="PANTHER" id="PTHR26453">
    <property type="entry name" value="OLFACTORY RECEPTOR"/>
    <property type="match status" value="1"/>
</dbReference>
<dbReference type="Gene3D" id="1.20.1070.10">
    <property type="entry name" value="Rhodopsin 7-helix transmembrane proteins"/>
    <property type="match status" value="1"/>
</dbReference>
<dbReference type="Proteomes" id="UP000515156">
    <property type="component" value="Chromosome 1"/>
</dbReference>
<dbReference type="GO" id="GO:0005886">
    <property type="term" value="C:plasma membrane"/>
    <property type="evidence" value="ECO:0007669"/>
    <property type="project" value="UniProtKB-SubCell"/>
</dbReference>
<dbReference type="GeneID" id="115461199"/>
<evidence type="ECO:0000256" key="4">
    <source>
        <dbReference type="ARBA" id="ARBA00022692"/>
    </source>
</evidence>
<feature type="transmembrane region" description="Helical" evidence="12">
    <location>
        <begin position="57"/>
        <end position="78"/>
    </location>
</feature>
<dbReference type="PROSITE" id="PS50262">
    <property type="entry name" value="G_PROTEIN_RECEP_F1_2"/>
    <property type="match status" value="1"/>
</dbReference>
<feature type="transmembrane region" description="Helical" evidence="12">
    <location>
        <begin position="140"/>
        <end position="158"/>
    </location>
</feature>
<dbReference type="PRINTS" id="PR00245">
    <property type="entry name" value="OLFACTORYR"/>
</dbReference>
<feature type="domain" description="G-protein coupled receptors family 1 profile" evidence="13">
    <location>
        <begin position="41"/>
        <end position="290"/>
    </location>
</feature>
<dbReference type="KEGG" id="muo:115461191"/>
<keyword evidence="4 11" id="KW-0812">Transmembrane</keyword>
<feature type="transmembrane region" description="Helical" evidence="12">
    <location>
        <begin position="238"/>
        <end position="260"/>
    </location>
</feature>
<dbReference type="PROSITE" id="PS00237">
    <property type="entry name" value="G_PROTEIN_RECEP_F1_1"/>
    <property type="match status" value="1"/>
</dbReference>
<organism evidence="14 16">
    <name type="scientific">Microcaecilia unicolor</name>
    <dbReference type="NCBI Taxonomy" id="1415580"/>
    <lineage>
        <taxon>Eukaryota</taxon>
        <taxon>Metazoa</taxon>
        <taxon>Chordata</taxon>
        <taxon>Craniata</taxon>
        <taxon>Vertebrata</taxon>
        <taxon>Euteleostomi</taxon>
        <taxon>Amphibia</taxon>
        <taxon>Gymnophiona</taxon>
        <taxon>Siphonopidae</taxon>
        <taxon>Microcaecilia</taxon>
    </lineage>
</organism>
<gene>
    <name evidence="16" type="primary">LOC115461199</name>
    <name evidence="15" type="synonym">LOC115461191</name>
</gene>
<keyword evidence="3 12" id="KW-0716">Sensory transduction</keyword>
<keyword evidence="8 12" id="KW-0472">Membrane</keyword>
<feature type="transmembrane region" description="Helical" evidence="12">
    <location>
        <begin position="272"/>
        <end position="292"/>
    </location>
</feature>
<dbReference type="FunFam" id="1.20.1070.10:FF:000015">
    <property type="entry name" value="Olfactory receptor"/>
    <property type="match status" value="1"/>
</dbReference>
<evidence type="ECO:0000313" key="14">
    <source>
        <dbReference type="Proteomes" id="UP000515156"/>
    </source>
</evidence>
<evidence type="ECO:0000256" key="10">
    <source>
        <dbReference type="ARBA" id="ARBA00023224"/>
    </source>
</evidence>
<dbReference type="GO" id="GO:0004930">
    <property type="term" value="F:G protein-coupled receptor activity"/>
    <property type="evidence" value="ECO:0007669"/>
    <property type="project" value="UniProtKB-KW"/>
</dbReference>
<evidence type="ECO:0000256" key="3">
    <source>
        <dbReference type="ARBA" id="ARBA00022606"/>
    </source>
</evidence>
<keyword evidence="9 11" id="KW-0675">Receptor</keyword>
<sequence>MEWKNQNSTPSFILIGLSNHPQLQILLFFIFFVIYVISLLGNILIVTIIIIDTRLHLPMYFFLINLSALDIWCTSVAVPKMLTNIIMKRKDISFAGCVVQLCFFTSALGTELLLLTVMGFDRYIAICYPFHYTIIMNKKLCLLLAAAVWIIGLVNSLVHTGLIFRLHFCGDNILDHFFCEVPSVLRLSCTDTRLNDLVMTAADSFFGISCFLLTLVSYTYIISAVIKIRSAEGKRKAFSTCASHLTVVGLYYATVIYTYLRPAFSYAMADDKIVSALYTILSPVLNPIVYSLRTKEVKEAFMKIVGKKIFPQRI</sequence>
<feature type="transmembrane region" description="Helical" evidence="12">
    <location>
        <begin position="98"/>
        <end position="120"/>
    </location>
</feature>
<evidence type="ECO:0000256" key="12">
    <source>
        <dbReference type="RuleBase" id="RU363047"/>
    </source>
</evidence>
<keyword evidence="5 12" id="KW-0552">Olfaction</keyword>
<dbReference type="InterPro" id="IPR000276">
    <property type="entry name" value="GPCR_Rhodpsn"/>
</dbReference>
<comment type="subcellular location">
    <subcellularLocation>
        <location evidence="1 12">Cell membrane</location>
        <topology evidence="1 12">Multi-pass membrane protein</topology>
    </subcellularLocation>
</comment>
<name>A0A6P7X2P4_9AMPH</name>